<accession>A0A1E3NSQ5</accession>
<feature type="transmembrane region" description="Helical" evidence="14">
    <location>
        <begin position="606"/>
        <end position="627"/>
    </location>
</feature>
<dbReference type="OrthoDB" id="1108038at2759"/>
<dbReference type="AlphaFoldDB" id="A0A1E3NSQ5"/>
<feature type="transmembrane region" description="Helical" evidence="14">
    <location>
        <begin position="389"/>
        <end position="411"/>
    </location>
</feature>
<dbReference type="PANTHER" id="PTHR13145">
    <property type="entry name" value="SSM4 PROTEIN"/>
    <property type="match status" value="1"/>
</dbReference>
<keyword evidence="6 14" id="KW-0812">Transmembrane</keyword>
<dbReference type="InterPro" id="IPR011016">
    <property type="entry name" value="Znf_RING-CH"/>
</dbReference>
<dbReference type="Pfam" id="PF12906">
    <property type="entry name" value="RINGv"/>
    <property type="match status" value="1"/>
</dbReference>
<evidence type="ECO:0000256" key="13">
    <source>
        <dbReference type="SAM" id="MobiDB-lite"/>
    </source>
</evidence>
<organism evidence="16 17">
    <name type="scientific">Pichia membranifaciens NRRL Y-2026</name>
    <dbReference type="NCBI Taxonomy" id="763406"/>
    <lineage>
        <taxon>Eukaryota</taxon>
        <taxon>Fungi</taxon>
        <taxon>Dikarya</taxon>
        <taxon>Ascomycota</taxon>
        <taxon>Saccharomycotina</taxon>
        <taxon>Pichiomycetes</taxon>
        <taxon>Pichiales</taxon>
        <taxon>Pichiaceae</taxon>
        <taxon>Pichia</taxon>
    </lineage>
</organism>
<keyword evidence="5" id="KW-0808">Transferase</keyword>
<evidence type="ECO:0000256" key="10">
    <source>
        <dbReference type="ARBA" id="ARBA00022833"/>
    </source>
</evidence>
<keyword evidence="11 14" id="KW-1133">Transmembrane helix</keyword>
<name>A0A1E3NSQ5_9ASCO</name>
<keyword evidence="12 14" id="KW-0472">Membrane</keyword>
<dbReference type="GeneID" id="30180375"/>
<evidence type="ECO:0000256" key="14">
    <source>
        <dbReference type="SAM" id="Phobius"/>
    </source>
</evidence>
<feature type="transmembrane region" description="Helical" evidence="14">
    <location>
        <begin position="417"/>
        <end position="443"/>
    </location>
</feature>
<feature type="transmembrane region" description="Helical" evidence="14">
    <location>
        <begin position="704"/>
        <end position="721"/>
    </location>
</feature>
<dbReference type="Proteomes" id="UP000094455">
    <property type="component" value="Unassembled WGS sequence"/>
</dbReference>
<protein>
    <recommendedName>
        <fullName evidence="4">RING-type E3 ubiquitin transferase</fullName>
        <ecNumber evidence="4">2.3.2.27</ecNumber>
    </recommendedName>
</protein>
<sequence length="1178" mass="136162">MVEEKFCRVCRCEGTPDQPLFHPCKCRGSIKYIHQDCLQYWLEHSNKDICDICHSKFKFKIIYNDGVPDSVPLKIILKQFFRDLIHYQYQVVKYSLMIFCAVFEVPTVISLIDKIIDFQLGVPIRIESPFLPNMFEDYKSSEYFIVNYLSFLQCVIFHGLFIAMTFSVIIISMIIIQNSFVGDEGFQKIIDKKIGPQRRKLVDLFQLNRRRRALRGQENEQRVNRELESVGWVEGHVFERAEILLMVNSLHRMIEELVEDPTVRDTVADQVYLRGLDPEVINDEDIQKVFELYKKYRITLLNHRTEEREMFQVIQNVANRDGRANVDDELVRANARLLMNFQDPDMAVPAQNIDDINEIDPPIPAPVVEQDDGQEQLQGMWDGPKNITFIFQLTLLANLVSMVVLVCFKLIPSYQGMLFLSILDALVFSPLQKLFMIAHPYFYPYISLLIKSSPAQYVYAQSQNFIVPKLILAFFQRNLILPLRAAYVNSVQWTPTSSSSERIIVTLTGFAVFGLIIFACMKKMERSCTPSNPLAGNYRTIYIVMLQIASIVKVFSLIAIEWAIFPLFCGMQIEFALVPIFNDNLYNYKLDPPFFGTDFFGVVPKWFMGTYFMYFFASFVSMIRSNILRDGVLFFIRPSDDPNLQLVHDALMRPFSLRLSRISLSAAVYSLYIHIEFSAISWGIRLFSPIKILPFHNEFFHERALFVLVFILGMSLEKSFCKIWKAVFKFACSQLRLSSFLLDEDNPKERGKIIYKTLFAKLTNPTPDYSEPVLESETDLYFATHTSALCCFVPDGNYVRAPNDDHVSRNFVRTLFVPVTKSDQLLAPIPEYPDDDEIYNPYGDVDPMDVTTYTIVYRPPDFKWRLFALFGILWLASMLITLALYVCNILIGEPLIKFVVPKRITGALKIPTEWYKVDIYGVIITLLALPRLEKDTKAVRNQWSALIKAYTDSKSNGERVKAIKIIIVDNINKLREHYRIIGNNPFVKTVVKQLHQQFILAIGLSHCGSPVLEYRLKTNRFPLWSLLYFASYIPLALAFWGQNKKIVRLYFFTAVCVLCAKTSFTCFQIFTASAEIPNHKPKTESSYTYPSLPGFLLGSFFSETRDVESWIYFSSWILISSYTSYVYIVSGWRKFKDKTKQMYFDNMKVLSNADDGDNEDSGESNEGTLDESRADNQG</sequence>
<gene>
    <name evidence="16" type="ORF">PICMEDRAFT_70616</name>
</gene>
<comment type="pathway">
    <text evidence="3">Protein modification; protein ubiquitination.</text>
</comment>
<reference evidence="16 17" key="1">
    <citation type="journal article" date="2016" name="Proc. Natl. Acad. Sci. U.S.A.">
        <title>Comparative genomics of biotechnologically important yeasts.</title>
        <authorList>
            <person name="Riley R."/>
            <person name="Haridas S."/>
            <person name="Wolfe K.H."/>
            <person name="Lopes M.R."/>
            <person name="Hittinger C.T."/>
            <person name="Goeker M."/>
            <person name="Salamov A.A."/>
            <person name="Wisecaver J.H."/>
            <person name="Long T.M."/>
            <person name="Calvey C.H."/>
            <person name="Aerts A.L."/>
            <person name="Barry K.W."/>
            <person name="Choi C."/>
            <person name="Clum A."/>
            <person name="Coughlan A.Y."/>
            <person name="Deshpande S."/>
            <person name="Douglass A.P."/>
            <person name="Hanson S.J."/>
            <person name="Klenk H.-P."/>
            <person name="LaButti K.M."/>
            <person name="Lapidus A."/>
            <person name="Lindquist E.A."/>
            <person name="Lipzen A.M."/>
            <person name="Meier-Kolthoff J.P."/>
            <person name="Ohm R.A."/>
            <person name="Otillar R.P."/>
            <person name="Pangilinan J.L."/>
            <person name="Peng Y."/>
            <person name="Rokas A."/>
            <person name="Rosa C.A."/>
            <person name="Scheuner C."/>
            <person name="Sibirny A.A."/>
            <person name="Slot J.C."/>
            <person name="Stielow J.B."/>
            <person name="Sun H."/>
            <person name="Kurtzman C.P."/>
            <person name="Blackwell M."/>
            <person name="Grigoriev I.V."/>
            <person name="Jeffries T.W."/>
        </authorList>
    </citation>
    <scope>NUCLEOTIDE SEQUENCE [LARGE SCALE GENOMIC DNA]</scope>
    <source>
        <strain evidence="16 17">NRRL Y-2026</strain>
    </source>
</reference>
<evidence type="ECO:0000256" key="4">
    <source>
        <dbReference type="ARBA" id="ARBA00012483"/>
    </source>
</evidence>
<feature type="compositionally biased region" description="Acidic residues" evidence="13">
    <location>
        <begin position="1154"/>
        <end position="1163"/>
    </location>
</feature>
<dbReference type="GO" id="GO:0036503">
    <property type="term" value="P:ERAD pathway"/>
    <property type="evidence" value="ECO:0007669"/>
    <property type="project" value="TreeGrafter"/>
</dbReference>
<dbReference type="FunFam" id="3.30.40.10:FF:000287">
    <property type="entry name" value="RING finger membrane protein"/>
    <property type="match status" value="1"/>
</dbReference>
<dbReference type="SUPFAM" id="SSF57850">
    <property type="entry name" value="RING/U-box"/>
    <property type="match status" value="1"/>
</dbReference>
<dbReference type="EMBL" id="KV454001">
    <property type="protein sequence ID" value="ODQ49036.1"/>
    <property type="molecule type" value="Genomic_DNA"/>
</dbReference>
<feature type="region of interest" description="Disordered" evidence="13">
    <location>
        <begin position="1152"/>
        <end position="1178"/>
    </location>
</feature>
<feature type="domain" description="RING-CH-type" evidence="15">
    <location>
        <begin position="1"/>
        <end position="60"/>
    </location>
</feature>
<evidence type="ECO:0000256" key="8">
    <source>
        <dbReference type="ARBA" id="ARBA00022771"/>
    </source>
</evidence>
<evidence type="ECO:0000256" key="9">
    <source>
        <dbReference type="ARBA" id="ARBA00022786"/>
    </source>
</evidence>
<evidence type="ECO:0000256" key="12">
    <source>
        <dbReference type="ARBA" id="ARBA00023136"/>
    </source>
</evidence>
<keyword evidence="9" id="KW-0833">Ubl conjugation pathway</keyword>
<evidence type="ECO:0000313" key="16">
    <source>
        <dbReference type="EMBL" id="ODQ49036.1"/>
    </source>
</evidence>
<evidence type="ECO:0000256" key="3">
    <source>
        <dbReference type="ARBA" id="ARBA00004906"/>
    </source>
</evidence>
<dbReference type="Gene3D" id="3.30.40.10">
    <property type="entry name" value="Zinc/RING finger domain, C3HC4 (zinc finger)"/>
    <property type="match status" value="1"/>
</dbReference>
<evidence type="ECO:0000256" key="5">
    <source>
        <dbReference type="ARBA" id="ARBA00022679"/>
    </source>
</evidence>
<feature type="transmembrane region" description="Helical" evidence="14">
    <location>
        <begin position="148"/>
        <end position="176"/>
    </location>
</feature>
<dbReference type="RefSeq" id="XP_019020149.1">
    <property type="nucleotide sequence ID" value="XM_019163688.1"/>
</dbReference>
<dbReference type="GO" id="GO:0061630">
    <property type="term" value="F:ubiquitin protein ligase activity"/>
    <property type="evidence" value="ECO:0007669"/>
    <property type="project" value="UniProtKB-EC"/>
</dbReference>
<evidence type="ECO:0000256" key="1">
    <source>
        <dbReference type="ARBA" id="ARBA00000900"/>
    </source>
</evidence>
<feature type="transmembrane region" description="Helical" evidence="14">
    <location>
        <begin position="1049"/>
        <end position="1070"/>
    </location>
</feature>
<dbReference type="SMART" id="SM00744">
    <property type="entry name" value="RINGv"/>
    <property type="match status" value="1"/>
</dbReference>
<keyword evidence="10" id="KW-0862">Zinc</keyword>
<comment type="catalytic activity">
    <reaction evidence="1">
        <text>S-ubiquitinyl-[E2 ubiquitin-conjugating enzyme]-L-cysteine + [acceptor protein]-L-lysine = [E2 ubiquitin-conjugating enzyme]-L-cysteine + N(6)-ubiquitinyl-[acceptor protein]-L-lysine.</text>
        <dbReference type="EC" id="2.3.2.27"/>
    </reaction>
</comment>
<keyword evidence="8" id="KW-0863">Zinc-finger</keyword>
<evidence type="ECO:0000256" key="11">
    <source>
        <dbReference type="ARBA" id="ARBA00022989"/>
    </source>
</evidence>
<dbReference type="GO" id="GO:0008270">
    <property type="term" value="F:zinc ion binding"/>
    <property type="evidence" value="ECO:0007669"/>
    <property type="project" value="UniProtKB-KW"/>
</dbReference>
<feature type="transmembrane region" description="Helical" evidence="14">
    <location>
        <begin position="541"/>
        <end position="565"/>
    </location>
</feature>
<dbReference type="PANTHER" id="PTHR13145:SF0">
    <property type="entry name" value="E3 UBIQUITIN-PROTEIN LIGASE MARCHF6"/>
    <property type="match status" value="1"/>
</dbReference>
<dbReference type="GO" id="GO:0005789">
    <property type="term" value="C:endoplasmic reticulum membrane"/>
    <property type="evidence" value="ECO:0007669"/>
    <property type="project" value="TreeGrafter"/>
</dbReference>
<feature type="transmembrane region" description="Helical" evidence="14">
    <location>
        <begin position="503"/>
        <end position="521"/>
    </location>
</feature>
<evidence type="ECO:0000256" key="2">
    <source>
        <dbReference type="ARBA" id="ARBA00004141"/>
    </source>
</evidence>
<comment type="subcellular location">
    <subcellularLocation>
        <location evidence="2">Membrane</location>
        <topology evidence="2">Multi-pass membrane protein</topology>
    </subcellularLocation>
</comment>
<evidence type="ECO:0000256" key="7">
    <source>
        <dbReference type="ARBA" id="ARBA00022723"/>
    </source>
</evidence>
<evidence type="ECO:0000256" key="6">
    <source>
        <dbReference type="ARBA" id="ARBA00022692"/>
    </source>
</evidence>
<evidence type="ECO:0000313" key="17">
    <source>
        <dbReference type="Proteomes" id="UP000094455"/>
    </source>
</evidence>
<feature type="transmembrane region" description="Helical" evidence="14">
    <location>
        <begin position="1021"/>
        <end position="1040"/>
    </location>
</feature>
<proteinExistence type="predicted"/>
<feature type="transmembrane region" description="Helical" evidence="14">
    <location>
        <begin position="1110"/>
        <end position="1132"/>
    </location>
</feature>
<keyword evidence="7" id="KW-0479">Metal-binding</keyword>
<dbReference type="PROSITE" id="PS51292">
    <property type="entry name" value="ZF_RING_CH"/>
    <property type="match status" value="1"/>
</dbReference>
<dbReference type="STRING" id="763406.A0A1E3NSQ5"/>
<dbReference type="EC" id="2.3.2.27" evidence="4"/>
<feature type="transmembrane region" description="Helical" evidence="14">
    <location>
        <begin position="662"/>
        <end position="684"/>
    </location>
</feature>
<keyword evidence="17" id="KW-1185">Reference proteome</keyword>
<feature type="transmembrane region" description="Helical" evidence="14">
    <location>
        <begin position="866"/>
        <end position="891"/>
    </location>
</feature>
<dbReference type="InterPro" id="IPR013083">
    <property type="entry name" value="Znf_RING/FYVE/PHD"/>
</dbReference>
<dbReference type="CDD" id="cd16702">
    <property type="entry name" value="RING_CH-C4HC3_MARCH6"/>
    <property type="match status" value="1"/>
</dbReference>
<evidence type="ECO:0000259" key="15">
    <source>
        <dbReference type="PROSITE" id="PS51292"/>
    </source>
</evidence>